<keyword evidence="5" id="KW-1185">Reference proteome</keyword>
<dbReference type="SUPFAM" id="SSF48239">
    <property type="entry name" value="Terpenoid cyclases/Protein prenyltransferases"/>
    <property type="match status" value="1"/>
</dbReference>
<feature type="compositionally biased region" description="Basic and acidic residues" evidence="1">
    <location>
        <begin position="403"/>
        <end position="415"/>
    </location>
</feature>
<evidence type="ECO:0008006" key="6">
    <source>
        <dbReference type="Google" id="ProtNLM"/>
    </source>
</evidence>
<dbReference type="InterPro" id="IPR008930">
    <property type="entry name" value="Terpenoid_cyclase/PrenylTrfase"/>
</dbReference>
<evidence type="ECO:0000313" key="5">
    <source>
        <dbReference type="Proteomes" id="UP000322634"/>
    </source>
</evidence>
<keyword evidence="3" id="KW-0732">Signal</keyword>
<accession>A0A5D0TP16</accession>
<feature type="region of interest" description="Disordered" evidence="1">
    <location>
        <begin position="893"/>
        <end position="971"/>
    </location>
</feature>
<keyword evidence="2" id="KW-0472">Membrane</keyword>
<organism evidence="4 5">
    <name type="scientific">Actinomadura syzygii</name>
    <dbReference type="NCBI Taxonomy" id="1427538"/>
    <lineage>
        <taxon>Bacteria</taxon>
        <taxon>Bacillati</taxon>
        <taxon>Actinomycetota</taxon>
        <taxon>Actinomycetes</taxon>
        <taxon>Streptosporangiales</taxon>
        <taxon>Thermomonosporaceae</taxon>
        <taxon>Actinomadura</taxon>
    </lineage>
</organism>
<keyword evidence="2" id="KW-0812">Transmembrane</keyword>
<feature type="chain" id="PRO_5038819931" description="Terpene cyclase/mutase family protein" evidence="3">
    <location>
        <begin position="28"/>
        <end position="971"/>
    </location>
</feature>
<sequence length="971" mass="97250">MDRTCRSSTWPAAAVLAAAVALGAAFAGPRTAALAADEAELAAAQANSRWLGRQLAADGTLQNPNGGILPDHGLMIDALFAMRASGEGARATKIVDYLDGGRHASDYFTWDGLVPGMGYDQVIVGGATAKVLVAAEASGRDPRGFGGYDMVAETKGAIMRSGPDKGRISDYSKNPDLSDSVSNNANVFGQALGVIGLAGVGENDRLAIDTLLTQQCSEGYFRIFFGYVPTEETGDHVTSNGYKVSSCDEGKAFDQSAPDGDATGLSLSALLAARKAGADGLDEPIAKAVAWLKANQKPGGGWGGGVSTEAPNTNSTGLIVQALAEAGGAGDAVAGGTAYLRSAQATAADDSGTGLADQIGAIAYTPEEYQKARSGGIAGLDSWIRAGAQASLGLSKVGFYDLTKGRTPEPGKDPGSEPSPDPTGPPTSTPTPTPTATGPKPGGGGGLPPPRPRPGAGKTPPGKVKPPSERAGSKAPPPRSTGGGTVVPPTQSQAQQSTATPAGRLGAYLAGRLVDGDHVETAEGGKTYVDYDATADLVLALRALDEQPVAITRASRFLLDPASVKAYAYGVPYEQGPAAYAEPLAKLQIIGRFLQAEPAAPSGIAATVGELGRSLAGLRDGQGRFTDKGFYGDSGTSVRRHAWAVLATTAGAAPGEAAAPLEVLLKSQCRDGTFPANLGGTGCATGDLAATAAAVVAVNGQARTTPAAADLAAAAQGTRAPVAAQVRTRVNGVPAGWSSKRVSALTSAVAALSAKSAAEGVVRGPGNAIDPILSTQVATGRQAAGLDVSTTTRALSALVLTDGGLAKPTDRTSDGATSIAAAPGVAGRSWLSAWRSPLTPALSLPVADETPFKKVSDDSKWTPPIWLLAGFALVVAAAGAAAWLVFGRGPAPRTAAPHGPPPPATPPVPPLEMQGAGLGASAPVVPGPVMPIPGPPTGPVPGVSPPSPPGGSPLDKQPPVNQPPDNPEGNA</sequence>
<feature type="region of interest" description="Disordered" evidence="1">
    <location>
        <begin position="403"/>
        <end position="501"/>
    </location>
</feature>
<dbReference type="OrthoDB" id="3637834at2"/>
<dbReference type="EMBL" id="VSFF01000021">
    <property type="protein sequence ID" value="TYC07604.1"/>
    <property type="molecule type" value="Genomic_DNA"/>
</dbReference>
<gene>
    <name evidence="4" type="ORF">FXF65_42160</name>
</gene>
<feature type="compositionally biased region" description="Pro residues" evidence="1">
    <location>
        <begin position="960"/>
        <end position="971"/>
    </location>
</feature>
<reference evidence="4 5" key="1">
    <citation type="submission" date="2019-08" db="EMBL/GenBank/DDBJ databases">
        <title>Actinomadura sp. nov. CYP1-5 isolated from mountain soil.</title>
        <authorList>
            <person name="Songsumanus A."/>
            <person name="Kuncharoen N."/>
            <person name="Kudo T."/>
            <person name="Yuki M."/>
            <person name="Igarashi Y."/>
            <person name="Tanasupawat S."/>
        </authorList>
    </citation>
    <scope>NUCLEOTIDE SEQUENCE [LARGE SCALE GENOMIC DNA]</scope>
    <source>
        <strain evidence="4 5">GKU157</strain>
    </source>
</reference>
<name>A0A5D0TP16_9ACTN</name>
<dbReference type="Gene3D" id="1.50.10.20">
    <property type="match status" value="1"/>
</dbReference>
<dbReference type="AlphaFoldDB" id="A0A5D0TP16"/>
<feature type="compositionally biased region" description="Low complexity" evidence="1">
    <location>
        <begin position="486"/>
        <end position="501"/>
    </location>
</feature>
<evidence type="ECO:0000256" key="1">
    <source>
        <dbReference type="SAM" id="MobiDB-lite"/>
    </source>
</evidence>
<feature type="signal peptide" evidence="3">
    <location>
        <begin position="1"/>
        <end position="27"/>
    </location>
</feature>
<evidence type="ECO:0000256" key="2">
    <source>
        <dbReference type="SAM" id="Phobius"/>
    </source>
</evidence>
<feature type="transmembrane region" description="Helical" evidence="2">
    <location>
        <begin position="865"/>
        <end position="886"/>
    </location>
</feature>
<evidence type="ECO:0000313" key="4">
    <source>
        <dbReference type="EMBL" id="TYC07604.1"/>
    </source>
</evidence>
<feature type="compositionally biased region" description="Pro residues" evidence="1">
    <location>
        <begin position="417"/>
        <end position="433"/>
    </location>
</feature>
<protein>
    <recommendedName>
        <fullName evidence="6">Terpene cyclase/mutase family protein</fullName>
    </recommendedName>
</protein>
<feature type="compositionally biased region" description="Pro residues" evidence="1">
    <location>
        <begin position="898"/>
        <end position="910"/>
    </location>
</feature>
<keyword evidence="2" id="KW-1133">Transmembrane helix</keyword>
<proteinExistence type="predicted"/>
<dbReference type="RefSeq" id="WP_148356092.1">
    <property type="nucleotide sequence ID" value="NZ_JBHSBF010000041.1"/>
</dbReference>
<comment type="caution">
    <text evidence="4">The sequence shown here is derived from an EMBL/GenBank/DDBJ whole genome shotgun (WGS) entry which is preliminary data.</text>
</comment>
<feature type="compositionally biased region" description="Pro residues" evidence="1">
    <location>
        <begin position="925"/>
        <end position="951"/>
    </location>
</feature>
<dbReference type="Proteomes" id="UP000322634">
    <property type="component" value="Unassembled WGS sequence"/>
</dbReference>
<evidence type="ECO:0000256" key="3">
    <source>
        <dbReference type="SAM" id="SignalP"/>
    </source>
</evidence>